<dbReference type="Proteomes" id="UP000283090">
    <property type="component" value="Unassembled WGS sequence"/>
</dbReference>
<dbReference type="OrthoDB" id="5404127at2759"/>
<evidence type="ECO:0000313" key="5">
    <source>
        <dbReference type="Proteomes" id="UP000283090"/>
    </source>
</evidence>
<dbReference type="RefSeq" id="XP_067486558.1">
    <property type="nucleotide sequence ID" value="XM_067638694.1"/>
</dbReference>
<comment type="caution">
    <text evidence="4">The sequence shown here is derived from an EMBL/GenBank/DDBJ whole genome shotgun (WGS) entry which is preliminary data.</text>
</comment>
<organism evidence="4 5">
    <name type="scientific">Arthrobotrys flagrans</name>
    <name type="common">Nematode-trapping fungus</name>
    <name type="synonym">Trichothecium flagrans</name>
    <dbReference type="NCBI Taxonomy" id="97331"/>
    <lineage>
        <taxon>Eukaryota</taxon>
        <taxon>Fungi</taxon>
        <taxon>Dikarya</taxon>
        <taxon>Ascomycota</taxon>
        <taxon>Pezizomycotina</taxon>
        <taxon>Orbiliomycetes</taxon>
        <taxon>Orbiliales</taxon>
        <taxon>Orbiliaceae</taxon>
        <taxon>Arthrobotrys</taxon>
    </lineage>
</organism>
<name>A0A436ZQ53_ARTFL</name>
<keyword evidence="2" id="KW-0472">Membrane</keyword>
<sequence>MSKRVLVISSAIILFHTPGIFSQSSPTTSTLSSFTNLAPSPTSTARPNADSKIEVFWHANWHWFLIGILSALVPILLWAILGPGRRWYRGRKYKSAPIQWDRVGSERFQSPSMREIAGFQNFRGSGSSTTSSRLALFLNAAAPGEQDIETAAAIASPKSPSTYIRRERTMRNDSSEAVIGLVQPQVHSPRPRGLMPPNQPADRNSTGSLGPPDPHVHRAHPKYNTFQRYSRQHKKRHMSMPAPADQQNTQLQSSNTEIRQESMNLLQTQVSNRKPQPVRQQRGFVPTAANIRTNQQIFLPQPPKPTPYHIRQGSYHSDHERAASWHHTIHRGSTQTNPYGLQIRHVSMDGYHPVSEPMTIPPVLAPAPDSNPRRSISRGRLRKPQHMNPRSSSYHTHQKQPEPQRTGEEPRMSFYRTPQSSRETLGRPRASSNPSSIPDVPPLPQQSIYPKLGYPAKSAMSSKSYQQRDDRVYGTESSYSYSISSGNPPTKSVKFAALPQLSSSAPARLPIHHF</sequence>
<keyword evidence="2" id="KW-1133">Transmembrane helix</keyword>
<evidence type="ECO:0000256" key="2">
    <source>
        <dbReference type="SAM" id="Phobius"/>
    </source>
</evidence>
<feature type="region of interest" description="Disordered" evidence="1">
    <location>
        <begin position="183"/>
        <end position="220"/>
    </location>
</feature>
<feature type="compositionally biased region" description="Basic and acidic residues" evidence="1">
    <location>
        <begin position="399"/>
        <end position="411"/>
    </location>
</feature>
<evidence type="ECO:0000256" key="3">
    <source>
        <dbReference type="SAM" id="SignalP"/>
    </source>
</evidence>
<feature type="compositionally biased region" description="Basic residues" evidence="1">
    <location>
        <begin position="375"/>
        <end position="385"/>
    </location>
</feature>
<keyword evidence="2" id="KW-0812">Transmembrane</keyword>
<keyword evidence="5" id="KW-1185">Reference proteome</keyword>
<evidence type="ECO:0000313" key="4">
    <source>
        <dbReference type="EMBL" id="RVD81014.1"/>
    </source>
</evidence>
<protein>
    <submittedName>
        <fullName evidence="4">Uncharacterized protein</fullName>
    </submittedName>
</protein>
<keyword evidence="3" id="KW-0732">Signal</keyword>
<feature type="signal peptide" evidence="3">
    <location>
        <begin position="1"/>
        <end position="22"/>
    </location>
</feature>
<evidence type="ECO:0000256" key="1">
    <source>
        <dbReference type="SAM" id="MobiDB-lite"/>
    </source>
</evidence>
<feature type="region of interest" description="Disordered" evidence="1">
    <location>
        <begin position="352"/>
        <end position="489"/>
    </location>
</feature>
<dbReference type="VEuPathDB" id="FungiDB:DFL_008894"/>
<feature type="chain" id="PRO_5019356718" evidence="3">
    <location>
        <begin position="23"/>
        <end position="514"/>
    </location>
</feature>
<dbReference type="GeneID" id="93591205"/>
<accession>A0A436ZQ53</accession>
<feature type="transmembrane region" description="Helical" evidence="2">
    <location>
        <begin position="61"/>
        <end position="81"/>
    </location>
</feature>
<dbReference type="AlphaFoldDB" id="A0A436ZQ53"/>
<dbReference type="EMBL" id="SAEB01000012">
    <property type="protein sequence ID" value="RVD81014.1"/>
    <property type="molecule type" value="Genomic_DNA"/>
</dbReference>
<proteinExistence type="predicted"/>
<gene>
    <name evidence="4" type="ORF">DFL_008894</name>
</gene>
<reference evidence="4 5" key="1">
    <citation type="submission" date="2019-01" db="EMBL/GenBank/DDBJ databases">
        <title>Intercellular communication is required for trap formation in the nematode-trapping fungus Duddingtonia flagrans.</title>
        <authorList>
            <person name="Youssar L."/>
            <person name="Wernet V."/>
            <person name="Hensel N."/>
            <person name="Hildebrandt H.-G."/>
            <person name="Fischer R."/>
        </authorList>
    </citation>
    <scope>NUCLEOTIDE SEQUENCE [LARGE SCALE GENOMIC DNA]</scope>
    <source>
        <strain evidence="4 5">CBS H-5679</strain>
    </source>
</reference>